<reference evidence="2" key="1">
    <citation type="submission" date="2014-09" db="EMBL/GenBank/DDBJ databases">
        <authorList>
            <person name="Magalhaes I.L.F."/>
            <person name="Oliveira U."/>
            <person name="Santos F.R."/>
            <person name="Vidigal T.H.D.A."/>
            <person name="Brescovit A.D."/>
            <person name="Santos A.J."/>
        </authorList>
    </citation>
    <scope>NUCLEOTIDE SEQUENCE</scope>
    <source>
        <tissue evidence="2">Shoot tissue taken approximately 20 cm above the soil surface</tissue>
    </source>
</reference>
<proteinExistence type="predicted"/>
<evidence type="ECO:0000313" key="2">
    <source>
        <dbReference type="EMBL" id="JAD40969.1"/>
    </source>
</evidence>
<reference evidence="2" key="2">
    <citation type="journal article" date="2015" name="Data Brief">
        <title>Shoot transcriptome of the giant reed, Arundo donax.</title>
        <authorList>
            <person name="Barrero R.A."/>
            <person name="Guerrero F.D."/>
            <person name="Moolhuijzen P."/>
            <person name="Goolsby J.A."/>
            <person name="Tidwell J."/>
            <person name="Bellgard S.E."/>
            <person name="Bellgard M.I."/>
        </authorList>
    </citation>
    <scope>NUCLEOTIDE SEQUENCE</scope>
    <source>
        <tissue evidence="2">Shoot tissue taken approximately 20 cm above the soil surface</tissue>
    </source>
</reference>
<sequence>MFSLRLNWNFISIIIVKVFYISKCLCLVLGHSKYSCKSTSADIHYAIKVKFYLVVPP</sequence>
<organism evidence="2">
    <name type="scientific">Arundo donax</name>
    <name type="common">Giant reed</name>
    <name type="synonym">Donax arundinaceus</name>
    <dbReference type="NCBI Taxonomy" id="35708"/>
    <lineage>
        <taxon>Eukaryota</taxon>
        <taxon>Viridiplantae</taxon>
        <taxon>Streptophyta</taxon>
        <taxon>Embryophyta</taxon>
        <taxon>Tracheophyta</taxon>
        <taxon>Spermatophyta</taxon>
        <taxon>Magnoliopsida</taxon>
        <taxon>Liliopsida</taxon>
        <taxon>Poales</taxon>
        <taxon>Poaceae</taxon>
        <taxon>PACMAD clade</taxon>
        <taxon>Arundinoideae</taxon>
        <taxon>Arundineae</taxon>
        <taxon>Arundo</taxon>
    </lineage>
</organism>
<name>A0A0A8ZNJ0_ARUDO</name>
<keyword evidence="1" id="KW-1133">Transmembrane helix</keyword>
<dbReference type="AlphaFoldDB" id="A0A0A8ZNJ0"/>
<dbReference type="EMBL" id="GBRH01256926">
    <property type="protein sequence ID" value="JAD40969.1"/>
    <property type="molecule type" value="Transcribed_RNA"/>
</dbReference>
<feature type="transmembrane region" description="Helical" evidence="1">
    <location>
        <begin position="6"/>
        <end position="30"/>
    </location>
</feature>
<protein>
    <submittedName>
        <fullName evidence="2">Uncharacterized protein</fullName>
    </submittedName>
</protein>
<evidence type="ECO:0000256" key="1">
    <source>
        <dbReference type="SAM" id="Phobius"/>
    </source>
</evidence>
<accession>A0A0A8ZNJ0</accession>
<keyword evidence="1" id="KW-0472">Membrane</keyword>
<keyword evidence="1" id="KW-0812">Transmembrane</keyword>